<dbReference type="PANTHER" id="PTHR43616:SF5">
    <property type="entry name" value="GLYCEROL DEHYDROGENASE 1"/>
    <property type="match status" value="1"/>
</dbReference>
<gene>
    <name evidence="10" type="ORF">M0651_04560</name>
</gene>
<dbReference type="Proteomes" id="UP001139534">
    <property type="component" value="Unassembled WGS sequence"/>
</dbReference>
<keyword evidence="5" id="KW-0560">Oxidoreductase</keyword>
<dbReference type="GO" id="GO:0046872">
    <property type="term" value="F:metal ion binding"/>
    <property type="evidence" value="ECO:0007669"/>
    <property type="project" value="UniProtKB-KW"/>
</dbReference>
<name>A0A9X1XZE8_9BACL</name>
<dbReference type="CDD" id="cd08175">
    <property type="entry name" value="G1PDH"/>
    <property type="match status" value="1"/>
</dbReference>
<dbReference type="SUPFAM" id="SSF56796">
    <property type="entry name" value="Dehydroquinate synthase-like"/>
    <property type="match status" value="1"/>
</dbReference>
<keyword evidence="3" id="KW-0479">Metal-binding</keyword>
<dbReference type="Pfam" id="PF13685">
    <property type="entry name" value="Fe-ADH_2"/>
    <property type="match status" value="1"/>
</dbReference>
<keyword evidence="8" id="KW-0594">Phospholipid biosynthesis</keyword>
<dbReference type="RefSeq" id="WP_248550666.1">
    <property type="nucleotide sequence ID" value="NZ_JALPRK010000003.1"/>
</dbReference>
<organism evidence="10 11">
    <name type="scientific">Paenibacillus mellifer</name>
    <dbReference type="NCBI Taxonomy" id="2937794"/>
    <lineage>
        <taxon>Bacteria</taxon>
        <taxon>Bacillati</taxon>
        <taxon>Bacillota</taxon>
        <taxon>Bacilli</taxon>
        <taxon>Bacillales</taxon>
        <taxon>Paenibacillaceae</taxon>
        <taxon>Paenibacillus</taxon>
    </lineage>
</organism>
<dbReference type="EMBL" id="JALPRK010000003">
    <property type="protein sequence ID" value="MCK8486443.1"/>
    <property type="molecule type" value="Genomic_DNA"/>
</dbReference>
<protein>
    <submittedName>
        <fullName evidence="10">Sn-glycerol-1-phosphate dehydrogenase</fullName>
    </submittedName>
</protein>
<keyword evidence="2" id="KW-0444">Lipid biosynthesis</keyword>
<evidence type="ECO:0000256" key="3">
    <source>
        <dbReference type="ARBA" id="ARBA00022723"/>
    </source>
</evidence>
<evidence type="ECO:0000256" key="1">
    <source>
        <dbReference type="ARBA" id="ARBA00022490"/>
    </source>
</evidence>
<keyword evidence="9" id="KW-1208">Phospholipid metabolism</keyword>
<evidence type="ECO:0000256" key="2">
    <source>
        <dbReference type="ARBA" id="ARBA00022516"/>
    </source>
</evidence>
<dbReference type="GO" id="GO:0016614">
    <property type="term" value="F:oxidoreductase activity, acting on CH-OH group of donors"/>
    <property type="evidence" value="ECO:0007669"/>
    <property type="project" value="InterPro"/>
</dbReference>
<keyword evidence="1" id="KW-0963">Cytoplasm</keyword>
<dbReference type="Gene3D" id="3.40.50.1970">
    <property type="match status" value="1"/>
</dbReference>
<evidence type="ECO:0000313" key="10">
    <source>
        <dbReference type="EMBL" id="MCK8486443.1"/>
    </source>
</evidence>
<evidence type="ECO:0000256" key="7">
    <source>
        <dbReference type="ARBA" id="ARBA00023098"/>
    </source>
</evidence>
<dbReference type="Gene3D" id="1.20.1090.10">
    <property type="entry name" value="Dehydroquinate synthase-like - alpha domain"/>
    <property type="match status" value="1"/>
</dbReference>
<dbReference type="PANTHER" id="PTHR43616">
    <property type="entry name" value="GLYCEROL DEHYDROGENASE"/>
    <property type="match status" value="1"/>
</dbReference>
<evidence type="ECO:0000256" key="6">
    <source>
        <dbReference type="ARBA" id="ARBA00023027"/>
    </source>
</evidence>
<accession>A0A9X1XZE8</accession>
<dbReference type="InterPro" id="IPR016205">
    <property type="entry name" value="Glycerol_DH"/>
</dbReference>
<evidence type="ECO:0000256" key="4">
    <source>
        <dbReference type="ARBA" id="ARBA00022857"/>
    </source>
</evidence>
<keyword evidence="4" id="KW-0521">NADP</keyword>
<dbReference type="InterPro" id="IPR032837">
    <property type="entry name" value="G1PDH"/>
</dbReference>
<keyword evidence="6" id="KW-0520">NAD</keyword>
<proteinExistence type="predicted"/>
<evidence type="ECO:0000256" key="8">
    <source>
        <dbReference type="ARBA" id="ARBA00023209"/>
    </source>
</evidence>
<evidence type="ECO:0000256" key="9">
    <source>
        <dbReference type="ARBA" id="ARBA00023264"/>
    </source>
</evidence>
<evidence type="ECO:0000256" key="5">
    <source>
        <dbReference type="ARBA" id="ARBA00023002"/>
    </source>
</evidence>
<keyword evidence="7" id="KW-0443">Lipid metabolism</keyword>
<keyword evidence="11" id="KW-1185">Reference proteome</keyword>
<sequence>MTDILHRIRELAAGLGEPYRQAIDLDEIRVETGALQLAADYVTKKNYRNVIVAVDQNTYEAVGKQLVMLMETEKERGSKEMDVYTTMIQPDAEGDVIADEASLIELILDVQRWEANVIIACGGGTLHDICRYAAYTTGIPFVSVPTAPSVDGFNSKGAPILLRGEKKTIPAIGPKAIFADLDILVQAPPELVAAGFGDMLGKYTSLFDWRFGSWTADEPYLELAAEITRKALDKCVASVDDIAARSEEGICLLMTSLIESGLAMLLFGQSHPASGAEHHLSHYWEMEYLRLGRRQLLHGAKVGVASMEIAGLYHRLANEGFGAQGMHPTAAVPPQVTACWEQICQEIQLIPDPHQLGELLAAVGGPNTVEQLGVEPGLLERSLREAHRVRPGRHTLLRAYNEINETFAEESPGIV</sequence>
<evidence type="ECO:0000313" key="11">
    <source>
        <dbReference type="Proteomes" id="UP001139534"/>
    </source>
</evidence>
<comment type="caution">
    <text evidence="10">The sequence shown here is derived from an EMBL/GenBank/DDBJ whole genome shotgun (WGS) entry which is preliminary data.</text>
</comment>
<reference evidence="10" key="1">
    <citation type="submission" date="2022-04" db="EMBL/GenBank/DDBJ databases">
        <authorList>
            <person name="Seo M.-J."/>
        </authorList>
    </citation>
    <scope>NUCLEOTIDE SEQUENCE</scope>
    <source>
        <strain evidence="10">MBLB2552</strain>
    </source>
</reference>
<dbReference type="AlphaFoldDB" id="A0A9X1XZE8"/>
<dbReference type="GO" id="GO:0008654">
    <property type="term" value="P:phospholipid biosynthetic process"/>
    <property type="evidence" value="ECO:0007669"/>
    <property type="project" value="UniProtKB-KW"/>
</dbReference>